<gene>
    <name evidence="10" type="ORF">HGUI_01238</name>
</gene>
<reference evidence="11" key="1">
    <citation type="submission" date="2016-11" db="EMBL/GenBank/DDBJ databases">
        <authorList>
            <person name="Guldener U."/>
        </authorList>
    </citation>
    <scope>NUCLEOTIDE SEQUENCE [LARGE SCALE GENOMIC DNA]</scope>
</reference>
<dbReference type="EMBL" id="FQNF01000016">
    <property type="protein sequence ID" value="SGZ39038.1"/>
    <property type="molecule type" value="Genomic_DNA"/>
</dbReference>
<evidence type="ECO:0000256" key="7">
    <source>
        <dbReference type="ARBA" id="ARBA00023329"/>
    </source>
</evidence>
<evidence type="ECO:0000256" key="5">
    <source>
        <dbReference type="ARBA" id="ARBA00023034"/>
    </source>
</evidence>
<evidence type="ECO:0000256" key="1">
    <source>
        <dbReference type="ARBA" id="ARBA00004156"/>
    </source>
</evidence>
<dbReference type="InterPro" id="IPR050840">
    <property type="entry name" value="Adaptor_Complx_Large_Subunit"/>
</dbReference>
<dbReference type="Proteomes" id="UP000183365">
    <property type="component" value="Unassembled WGS sequence"/>
</dbReference>
<dbReference type="InterPro" id="IPR002553">
    <property type="entry name" value="Clathrin/coatomer_adapt-like_N"/>
</dbReference>
<dbReference type="SUPFAM" id="SSF48371">
    <property type="entry name" value="ARM repeat"/>
    <property type="match status" value="1"/>
</dbReference>
<evidence type="ECO:0000259" key="9">
    <source>
        <dbReference type="SMART" id="SM00809"/>
    </source>
</evidence>
<organism evidence="10 11">
    <name type="scientific">Hanseniaspora guilliermondii</name>
    <dbReference type="NCBI Taxonomy" id="56406"/>
    <lineage>
        <taxon>Eukaryota</taxon>
        <taxon>Fungi</taxon>
        <taxon>Dikarya</taxon>
        <taxon>Ascomycota</taxon>
        <taxon>Saccharomycotina</taxon>
        <taxon>Saccharomycetes</taxon>
        <taxon>Saccharomycodales</taxon>
        <taxon>Saccharomycodaceae</taxon>
        <taxon>Hanseniaspora</taxon>
    </lineage>
</organism>
<keyword evidence="7 8" id="KW-0968">Cytoplasmic vesicle</keyword>
<dbReference type="GO" id="GO:0030121">
    <property type="term" value="C:AP-1 adaptor complex"/>
    <property type="evidence" value="ECO:0007669"/>
    <property type="project" value="EnsemblFungi"/>
</dbReference>
<dbReference type="SUPFAM" id="SSF49348">
    <property type="entry name" value="Clathrin adaptor appendage domain"/>
    <property type="match status" value="1"/>
</dbReference>
<dbReference type="GO" id="GO:0030276">
    <property type="term" value="F:clathrin binding"/>
    <property type="evidence" value="ECO:0007669"/>
    <property type="project" value="EnsemblFungi"/>
</dbReference>
<dbReference type="GO" id="GO:0048203">
    <property type="term" value="P:vesicle targeting, trans-Golgi to endosome"/>
    <property type="evidence" value="ECO:0007669"/>
    <property type="project" value="EnsemblFungi"/>
</dbReference>
<dbReference type="OrthoDB" id="28053at2759"/>
<keyword evidence="3 8" id="KW-0813">Transport</keyword>
<dbReference type="AlphaFoldDB" id="A0A1L0FHI6"/>
<dbReference type="Pfam" id="PF02883">
    <property type="entry name" value="Alpha_adaptinC2"/>
    <property type="match status" value="1"/>
</dbReference>
<keyword evidence="4 8" id="KW-0653">Protein transport</keyword>
<protein>
    <recommendedName>
        <fullName evidence="8">AP-1 complex subunit gamma</fullName>
    </recommendedName>
</protein>
<dbReference type="GO" id="GO:0006886">
    <property type="term" value="P:intracellular protein transport"/>
    <property type="evidence" value="ECO:0007669"/>
    <property type="project" value="UniProtKB-UniRule"/>
</dbReference>
<evidence type="ECO:0000313" key="10">
    <source>
        <dbReference type="EMBL" id="SGZ39038.1"/>
    </source>
</evidence>
<keyword evidence="6 8" id="KW-0472">Membrane</keyword>
<dbReference type="GO" id="GO:0005829">
    <property type="term" value="C:cytosol"/>
    <property type="evidence" value="ECO:0007669"/>
    <property type="project" value="GOC"/>
</dbReference>
<dbReference type="Gene3D" id="1.25.10.10">
    <property type="entry name" value="Leucine-rich Repeat Variant"/>
    <property type="match status" value="1"/>
</dbReference>
<dbReference type="SMART" id="SM00809">
    <property type="entry name" value="Alpha_adaptinC2"/>
    <property type="match status" value="1"/>
</dbReference>
<evidence type="ECO:0000256" key="3">
    <source>
        <dbReference type="ARBA" id="ARBA00022448"/>
    </source>
</evidence>
<keyword evidence="5 8" id="KW-0333">Golgi apparatus</keyword>
<dbReference type="PANTHER" id="PTHR22780">
    <property type="entry name" value="ADAPTIN, ALPHA/GAMMA/EPSILON"/>
    <property type="match status" value="1"/>
</dbReference>
<evidence type="ECO:0000256" key="6">
    <source>
        <dbReference type="ARBA" id="ARBA00023136"/>
    </source>
</evidence>
<evidence type="ECO:0000256" key="8">
    <source>
        <dbReference type="PIRNR" id="PIRNR037094"/>
    </source>
</evidence>
<keyword evidence="11" id="KW-1185">Reference proteome</keyword>
<dbReference type="Pfam" id="PF01602">
    <property type="entry name" value="Adaptin_N"/>
    <property type="match status" value="1"/>
</dbReference>
<dbReference type="InterPro" id="IPR008152">
    <property type="entry name" value="Clathrin_a/b/g-adaptin_app_Ig"/>
</dbReference>
<dbReference type="GO" id="GO:0006896">
    <property type="term" value="P:Golgi to vacuole transport"/>
    <property type="evidence" value="ECO:0007669"/>
    <property type="project" value="EnsemblFungi"/>
</dbReference>
<comment type="similarity">
    <text evidence="8">Belongs to the adaptor complexes large subunit family.</text>
</comment>
<dbReference type="PIRSF" id="PIRSF037094">
    <property type="entry name" value="AP1_complex_gamma"/>
    <property type="match status" value="1"/>
</dbReference>
<sequence>MGSLKRFIKDVKDASTPKKERDIINKESAKIRTRLKDDSVQGERRRTYTSKLLYLYILGENTSFGQVDCINLLSKSSSSVSTLNYEGGIDFENKRLGYLAASILLKDDNQELLTLITNVISQDINNSNKYIAGLALETLGSLADRDLARDLCTDLITLIKQCVDKVSSIDNLLTNSSGTSNYLIKHALVAASSLIRKDPNLMVHFFSSENHTFLADIFTTFFNEDGSVKKTGTTHGLLLSLLDFVQTCFQYKKDYDFDNNYDLMIKKSIVGPLTESFISFLENLSLIVTSADYDVNGVTDPFLQCSLLETLREIFISYGNDVGENVHSKFKQCLLRIMNHQGLPDLQTVSNSGKKSSIPKLSLSVKYESIKTIIMVGSLDSSLKSLAVDVLIKFLSSRDPNHKYVAMKTLSKGIQYMDKLDEKNLKFILSCMYESDFSIKRRSLAVIFEILQNKKLANQEVILNQVIEFLSQATSSDKELVNYCFVKLLETKVLESVENIKYLTRAILYCGFYLKNEQISEIMTVINNLQSQVSAEFIKELINLLFSNDITKEDKIFFESNFAFKVLSIWCIGEYGSFILETLSKNNPAPVSNKIVTYFDKISNDYYNPIANEKSSYIINYLIVAAAKVSTYFMDKALIERLRQLIIFYAGKTNNLVLSIKANQLLSLFSQPTDTKRKIFAKMPSAMQTTDIFKAPNVKNSITESSNQVDLLTNLFSENIGMIKDKQTSKVPDGCVEIFANKNLKMFYGTSLHLTQNKHEANLEVYYQNIGDNDISDLHSFVAVGKTQNVIVGHLSNTNIKPNMIEKQQFKITGEGHLMTRIKIQYKVQNISNVEQFDYKFDKNI</sequence>
<dbReference type="InterPro" id="IPR013041">
    <property type="entry name" value="Clathrin_app_Ig-like_sf"/>
</dbReference>
<evidence type="ECO:0000313" key="11">
    <source>
        <dbReference type="Proteomes" id="UP000183365"/>
    </source>
</evidence>
<proteinExistence type="inferred from homology"/>
<dbReference type="VEuPathDB" id="FungiDB:HGUI_01238"/>
<comment type="subcellular location">
    <subcellularLocation>
        <location evidence="1">Cytoplasmic vesicle membrane</location>
    </subcellularLocation>
    <subcellularLocation>
        <location evidence="2">Golgi apparatus</location>
    </subcellularLocation>
</comment>
<evidence type="ECO:0000256" key="4">
    <source>
        <dbReference type="ARBA" id="ARBA00022927"/>
    </source>
</evidence>
<name>A0A1L0FHI6_9ASCO</name>
<accession>A0A1L0FHI6</accession>
<dbReference type="Gene3D" id="2.60.40.1230">
    <property type="match status" value="1"/>
</dbReference>
<dbReference type="InterPro" id="IPR011989">
    <property type="entry name" value="ARM-like"/>
</dbReference>
<dbReference type="InterPro" id="IPR017107">
    <property type="entry name" value="AP1_complex_gsu"/>
</dbReference>
<feature type="domain" description="Clathrin adaptor alpha/beta/gamma-adaptin appendage Ig-like subdomain" evidence="9">
    <location>
        <begin position="725"/>
        <end position="842"/>
    </location>
</feature>
<dbReference type="InterPro" id="IPR016024">
    <property type="entry name" value="ARM-type_fold"/>
</dbReference>
<evidence type="ECO:0000256" key="2">
    <source>
        <dbReference type="ARBA" id="ARBA00004555"/>
    </source>
</evidence>